<keyword evidence="2" id="KW-1185">Reference proteome</keyword>
<evidence type="ECO:0000313" key="2">
    <source>
        <dbReference type="Proteomes" id="UP000183986"/>
    </source>
</evidence>
<evidence type="ECO:0000313" key="1">
    <source>
        <dbReference type="EMBL" id="OJS98105.1"/>
    </source>
</evidence>
<name>A0A1M2US07_MARNT</name>
<proteinExistence type="predicted"/>
<reference evidence="1" key="1">
    <citation type="submission" date="2016-11" db="EMBL/GenBank/DDBJ databases">
        <title>Draft Genome Sequence of Marinobacter hydrocarbonoclasticus strain STW2, a polyaromatic aromatic hydrocarbon degrading and denitrifying bacterium from rhizosphere of Seagrass Enhalus acodoides.</title>
        <authorList>
            <person name="Ling J."/>
            <person name="Dong J."/>
        </authorList>
    </citation>
    <scope>NUCLEOTIDE SEQUENCE [LARGE SCALE GENOMIC DNA]</scope>
    <source>
        <strain evidence="1">STW2</strain>
    </source>
</reference>
<protein>
    <submittedName>
        <fullName evidence="1">Uncharacterized protein</fullName>
    </submittedName>
</protein>
<dbReference type="EMBL" id="MPKY01000004">
    <property type="protein sequence ID" value="OJS98105.1"/>
    <property type="molecule type" value="Genomic_DNA"/>
</dbReference>
<dbReference type="AntiFam" id="ANF00177">
    <property type="entry name" value="Shadow ORF (opposite rpsU)"/>
</dbReference>
<accession>A0A1M2US07</accession>
<dbReference type="Proteomes" id="UP000183986">
    <property type="component" value="Unassembled WGS sequence"/>
</dbReference>
<comment type="caution">
    <text evidence="1">The sequence shown here is derived from an EMBL/GenBank/DDBJ whole genome shotgun (WGS) entry which is preliminary data.</text>
</comment>
<gene>
    <name evidence="1" type="ORF">BEE62_17560</name>
</gene>
<sequence>MPPKPGLGGIFSLPEKAKRRSGNQSCCRCALNSVQTLELTLLTLKLLEMTLNGGSCFTLTNSGWLLVVLTTTYFRQYTGLLAGTLEATQCYIKRLILFHFNSWHSKITYLIDSVSIGSAGLGHAGSIPGQIG</sequence>
<organism evidence="1 2">
    <name type="scientific">Marinobacter nauticus</name>
    <name type="common">Marinobacter hydrocarbonoclasticus</name>
    <name type="synonym">Marinobacter aquaeolei</name>
    <dbReference type="NCBI Taxonomy" id="2743"/>
    <lineage>
        <taxon>Bacteria</taxon>
        <taxon>Pseudomonadati</taxon>
        <taxon>Pseudomonadota</taxon>
        <taxon>Gammaproteobacteria</taxon>
        <taxon>Pseudomonadales</taxon>
        <taxon>Marinobacteraceae</taxon>
        <taxon>Marinobacter</taxon>
    </lineage>
</organism>
<dbReference type="AlphaFoldDB" id="A0A1M2US07"/>